<comment type="caution">
    <text evidence="1">The sequence shown here is derived from an EMBL/GenBank/DDBJ whole genome shotgun (WGS) entry which is preliminary data.</text>
</comment>
<sequence length="78" mass="8922">TIIPVKCYIDIQDHTYFAIIDSKASVSMILHQTIKELDLKIKILSKSLIVAATGTTSRSFEIIKNLLIRIQSQLYPWM</sequence>
<gene>
    <name evidence="1" type="ORF">RPERSI_LOCUS6920</name>
</gene>
<organism evidence="1 2">
    <name type="scientific">Racocetra persica</name>
    <dbReference type="NCBI Taxonomy" id="160502"/>
    <lineage>
        <taxon>Eukaryota</taxon>
        <taxon>Fungi</taxon>
        <taxon>Fungi incertae sedis</taxon>
        <taxon>Mucoromycota</taxon>
        <taxon>Glomeromycotina</taxon>
        <taxon>Glomeromycetes</taxon>
        <taxon>Diversisporales</taxon>
        <taxon>Gigasporaceae</taxon>
        <taxon>Racocetra</taxon>
    </lineage>
</organism>
<evidence type="ECO:0000313" key="2">
    <source>
        <dbReference type="Proteomes" id="UP000789920"/>
    </source>
</evidence>
<keyword evidence="2" id="KW-1185">Reference proteome</keyword>
<evidence type="ECO:0000313" key="1">
    <source>
        <dbReference type="EMBL" id="CAG8626277.1"/>
    </source>
</evidence>
<protein>
    <submittedName>
        <fullName evidence="1">36445_t:CDS:1</fullName>
    </submittedName>
</protein>
<dbReference type="EMBL" id="CAJVQC010011334">
    <property type="protein sequence ID" value="CAG8626277.1"/>
    <property type="molecule type" value="Genomic_DNA"/>
</dbReference>
<name>A0ACA9N1Y4_9GLOM</name>
<reference evidence="1" key="1">
    <citation type="submission" date="2021-06" db="EMBL/GenBank/DDBJ databases">
        <authorList>
            <person name="Kallberg Y."/>
            <person name="Tangrot J."/>
            <person name="Rosling A."/>
        </authorList>
    </citation>
    <scope>NUCLEOTIDE SEQUENCE</scope>
    <source>
        <strain evidence="1">MA461A</strain>
    </source>
</reference>
<accession>A0ACA9N1Y4</accession>
<dbReference type="Proteomes" id="UP000789920">
    <property type="component" value="Unassembled WGS sequence"/>
</dbReference>
<proteinExistence type="predicted"/>
<feature type="non-terminal residue" evidence="1">
    <location>
        <position position="1"/>
    </location>
</feature>